<evidence type="ECO:0000313" key="2">
    <source>
        <dbReference type="EMBL" id="THU91091.1"/>
    </source>
</evidence>
<dbReference type="Proteomes" id="UP000297245">
    <property type="component" value="Unassembled WGS sequence"/>
</dbReference>
<proteinExistence type="predicted"/>
<name>A0A4S8LPJ0_DENBC</name>
<reference evidence="2 3" key="1">
    <citation type="journal article" date="2019" name="Nat. Ecol. Evol.">
        <title>Megaphylogeny resolves global patterns of mushroom evolution.</title>
        <authorList>
            <person name="Varga T."/>
            <person name="Krizsan K."/>
            <person name="Foldi C."/>
            <person name="Dima B."/>
            <person name="Sanchez-Garcia M."/>
            <person name="Sanchez-Ramirez S."/>
            <person name="Szollosi G.J."/>
            <person name="Szarkandi J.G."/>
            <person name="Papp V."/>
            <person name="Albert L."/>
            <person name="Andreopoulos W."/>
            <person name="Angelini C."/>
            <person name="Antonin V."/>
            <person name="Barry K.W."/>
            <person name="Bougher N.L."/>
            <person name="Buchanan P."/>
            <person name="Buyck B."/>
            <person name="Bense V."/>
            <person name="Catcheside P."/>
            <person name="Chovatia M."/>
            <person name="Cooper J."/>
            <person name="Damon W."/>
            <person name="Desjardin D."/>
            <person name="Finy P."/>
            <person name="Geml J."/>
            <person name="Haridas S."/>
            <person name="Hughes K."/>
            <person name="Justo A."/>
            <person name="Karasinski D."/>
            <person name="Kautmanova I."/>
            <person name="Kiss B."/>
            <person name="Kocsube S."/>
            <person name="Kotiranta H."/>
            <person name="LaButti K.M."/>
            <person name="Lechner B.E."/>
            <person name="Liimatainen K."/>
            <person name="Lipzen A."/>
            <person name="Lukacs Z."/>
            <person name="Mihaltcheva S."/>
            <person name="Morgado L.N."/>
            <person name="Niskanen T."/>
            <person name="Noordeloos M.E."/>
            <person name="Ohm R.A."/>
            <person name="Ortiz-Santana B."/>
            <person name="Ovrebo C."/>
            <person name="Racz N."/>
            <person name="Riley R."/>
            <person name="Savchenko A."/>
            <person name="Shiryaev A."/>
            <person name="Soop K."/>
            <person name="Spirin V."/>
            <person name="Szebenyi C."/>
            <person name="Tomsovsky M."/>
            <person name="Tulloss R.E."/>
            <person name="Uehling J."/>
            <person name="Grigoriev I.V."/>
            <person name="Vagvolgyi C."/>
            <person name="Papp T."/>
            <person name="Martin F.M."/>
            <person name="Miettinen O."/>
            <person name="Hibbett D.S."/>
            <person name="Nagy L.G."/>
        </authorList>
    </citation>
    <scope>NUCLEOTIDE SEQUENCE [LARGE SCALE GENOMIC DNA]</scope>
    <source>
        <strain evidence="2 3">CBS 962.96</strain>
    </source>
</reference>
<protein>
    <submittedName>
        <fullName evidence="2">Uncharacterized protein</fullName>
    </submittedName>
</protein>
<feature type="compositionally biased region" description="Polar residues" evidence="1">
    <location>
        <begin position="1"/>
        <end position="13"/>
    </location>
</feature>
<feature type="compositionally biased region" description="Acidic residues" evidence="1">
    <location>
        <begin position="50"/>
        <end position="71"/>
    </location>
</feature>
<dbReference type="AlphaFoldDB" id="A0A4S8LPJ0"/>
<feature type="compositionally biased region" description="Basic and acidic residues" evidence="1">
    <location>
        <begin position="21"/>
        <end position="39"/>
    </location>
</feature>
<organism evidence="2 3">
    <name type="scientific">Dendrothele bispora (strain CBS 962.96)</name>
    <dbReference type="NCBI Taxonomy" id="1314807"/>
    <lineage>
        <taxon>Eukaryota</taxon>
        <taxon>Fungi</taxon>
        <taxon>Dikarya</taxon>
        <taxon>Basidiomycota</taxon>
        <taxon>Agaricomycotina</taxon>
        <taxon>Agaricomycetes</taxon>
        <taxon>Agaricomycetidae</taxon>
        <taxon>Agaricales</taxon>
        <taxon>Agaricales incertae sedis</taxon>
        <taxon>Dendrothele</taxon>
    </lineage>
</organism>
<dbReference type="EMBL" id="ML179316">
    <property type="protein sequence ID" value="THU91091.1"/>
    <property type="molecule type" value="Genomic_DNA"/>
</dbReference>
<sequence length="128" mass="14526">MWDAKSTSGSTPFDANLAVDKLQHEREPIEGEWWSKETDFLEFSNTGDHDSDEDQNDHGDDDLMDIEDQEEIGCAGDQSHREQNVYAMIQRQDDNIRMGKNMPSTGAIKLKNKSGQRWLQGVPIASNK</sequence>
<feature type="region of interest" description="Disordered" evidence="1">
    <location>
        <begin position="1"/>
        <end position="81"/>
    </location>
</feature>
<evidence type="ECO:0000256" key="1">
    <source>
        <dbReference type="SAM" id="MobiDB-lite"/>
    </source>
</evidence>
<evidence type="ECO:0000313" key="3">
    <source>
        <dbReference type="Proteomes" id="UP000297245"/>
    </source>
</evidence>
<accession>A0A4S8LPJ0</accession>
<keyword evidence="3" id="KW-1185">Reference proteome</keyword>
<gene>
    <name evidence="2" type="ORF">K435DRAFT_863735</name>
</gene>